<gene>
    <name evidence="3" type="ORF">HOLleu_06391</name>
</gene>
<dbReference type="PROSITE" id="PS50222">
    <property type="entry name" value="EF_HAND_2"/>
    <property type="match status" value="2"/>
</dbReference>
<dbReference type="SMART" id="SM00054">
    <property type="entry name" value="EFh"/>
    <property type="match status" value="2"/>
</dbReference>
<feature type="region of interest" description="Disordered" evidence="1">
    <location>
        <begin position="286"/>
        <end position="323"/>
    </location>
</feature>
<dbReference type="OrthoDB" id="10005811at2759"/>
<feature type="domain" description="EF-hand" evidence="2">
    <location>
        <begin position="208"/>
        <end position="243"/>
    </location>
</feature>
<evidence type="ECO:0000256" key="1">
    <source>
        <dbReference type="SAM" id="MobiDB-lite"/>
    </source>
</evidence>
<dbReference type="Gene3D" id="1.10.238.10">
    <property type="entry name" value="EF-hand"/>
    <property type="match status" value="1"/>
</dbReference>
<evidence type="ECO:0000259" key="2">
    <source>
        <dbReference type="PROSITE" id="PS50222"/>
    </source>
</evidence>
<reference evidence="3" key="1">
    <citation type="submission" date="2021-10" db="EMBL/GenBank/DDBJ databases">
        <title>Tropical sea cucumber genome reveals ecological adaptation and Cuvierian tubules defense mechanism.</title>
        <authorList>
            <person name="Chen T."/>
        </authorList>
    </citation>
    <scope>NUCLEOTIDE SEQUENCE</scope>
    <source>
        <strain evidence="3">Nanhai2018</strain>
        <tissue evidence="3">Muscle</tissue>
    </source>
</reference>
<name>A0A9Q1CLE9_HOLLE</name>
<dbReference type="CDD" id="cd00051">
    <property type="entry name" value="EFh"/>
    <property type="match status" value="1"/>
</dbReference>
<dbReference type="GO" id="GO:0005509">
    <property type="term" value="F:calcium ion binding"/>
    <property type="evidence" value="ECO:0007669"/>
    <property type="project" value="InterPro"/>
</dbReference>
<feature type="compositionally biased region" description="Basic residues" evidence="1">
    <location>
        <begin position="362"/>
        <end position="374"/>
    </location>
</feature>
<keyword evidence="4" id="KW-1185">Reference proteome</keyword>
<proteinExistence type="predicted"/>
<dbReference type="EMBL" id="JAIZAY010000002">
    <property type="protein sequence ID" value="KAJ8047403.1"/>
    <property type="molecule type" value="Genomic_DNA"/>
</dbReference>
<comment type="caution">
    <text evidence="3">The sequence shown here is derived from an EMBL/GenBank/DDBJ whole genome shotgun (WGS) entry which is preliminary data.</text>
</comment>
<dbReference type="AlphaFoldDB" id="A0A9Q1CLE9"/>
<feature type="domain" description="EF-hand" evidence="2">
    <location>
        <begin position="244"/>
        <end position="279"/>
    </location>
</feature>
<dbReference type="SUPFAM" id="SSF47473">
    <property type="entry name" value="EF-hand"/>
    <property type="match status" value="1"/>
</dbReference>
<dbReference type="PANTHER" id="PTHR47225">
    <property type="entry name" value="EF-HAND CALCIUM-BINDING DOMAIN-CONTAINING PROTEIN 12"/>
    <property type="match status" value="1"/>
</dbReference>
<dbReference type="Pfam" id="PF13499">
    <property type="entry name" value="EF-hand_7"/>
    <property type="match status" value="1"/>
</dbReference>
<accession>A0A9Q1CLE9</accession>
<dbReference type="InterPro" id="IPR042847">
    <property type="entry name" value="EFC12"/>
</dbReference>
<dbReference type="InterPro" id="IPR002048">
    <property type="entry name" value="EF_hand_dom"/>
</dbReference>
<sequence length="628" mass="73322">MVDVEWSDFGLKRLFNPESHEFLPIEDQLKLYKARDLHKSKVFATAKRIWGSTKVRNRVFIAPPMKDVVMKDVEVKLLSSPLKLAEAGHRERPTEERRILSEQEKMELHQKELNQKMEDYKKWLKYRMELRNGLEDMGNQEKWLQSKPDMTALEQKVLERIIKRKMEKLEKNDNQIVASLVVPSRSPQPDLVHDLPEAIKVIGQHLSQRRLRIVDLFTQADKDKSWTITRQEFRNCIKEAGIPISDVLLDELIDNLDKDANEEIDFREFVDGIKLYKLEERRNMSRADSKFDQARGSSHRTHAGSSHRLVPSERPSRVTSAISETSLYSSSTVSDSSYLSVPYIDITERRELAPDDMIEKRKRERHSAKGRRRRRDVDKVKTGNRFVDHHSIKSTLGEQTGEEVNHFREARLKDYYKLCKLCKEKDIKLTPLLLERALLYPGDKPHRRIRSKISLPGPGLLSSHFAAPPEPPEDPDADLDFEKVFYDENGEPIMEIKHSFPKAEDVKPNIELQNLPTGKAMIKSKINSWLTFEDYVRLTSHLGKRYVKLRETEAKTDPFWPGHLLDKIQLCMDDHSHQPTNSLFRTKQPSRRVYPGSHNHDRWWPVSEAGYVNPGDIESRKTYSIDWK</sequence>
<feature type="region of interest" description="Disordered" evidence="1">
    <location>
        <begin position="356"/>
        <end position="378"/>
    </location>
</feature>
<dbReference type="PANTHER" id="PTHR47225:SF1">
    <property type="entry name" value="EF-HAND CALCIUM-BINDING DOMAIN-CONTAINING PROTEIN 12"/>
    <property type="match status" value="1"/>
</dbReference>
<evidence type="ECO:0000313" key="4">
    <source>
        <dbReference type="Proteomes" id="UP001152320"/>
    </source>
</evidence>
<dbReference type="Proteomes" id="UP001152320">
    <property type="component" value="Chromosome 2"/>
</dbReference>
<organism evidence="3 4">
    <name type="scientific">Holothuria leucospilota</name>
    <name type="common">Black long sea cucumber</name>
    <name type="synonym">Mertensiothuria leucospilota</name>
    <dbReference type="NCBI Taxonomy" id="206669"/>
    <lineage>
        <taxon>Eukaryota</taxon>
        <taxon>Metazoa</taxon>
        <taxon>Echinodermata</taxon>
        <taxon>Eleutherozoa</taxon>
        <taxon>Echinozoa</taxon>
        <taxon>Holothuroidea</taxon>
        <taxon>Aspidochirotacea</taxon>
        <taxon>Aspidochirotida</taxon>
        <taxon>Holothuriidae</taxon>
        <taxon>Holothuria</taxon>
    </lineage>
</organism>
<evidence type="ECO:0000313" key="3">
    <source>
        <dbReference type="EMBL" id="KAJ8047403.1"/>
    </source>
</evidence>
<dbReference type="InterPro" id="IPR011992">
    <property type="entry name" value="EF-hand-dom_pair"/>
</dbReference>
<protein>
    <submittedName>
        <fullName evidence="3">EF-hand calcium-binding domain-containing protein 12</fullName>
    </submittedName>
</protein>